<dbReference type="EMBL" id="GGEC01079082">
    <property type="protein sequence ID" value="MBX59566.1"/>
    <property type="molecule type" value="Transcribed_RNA"/>
</dbReference>
<protein>
    <submittedName>
        <fullName evidence="1">Uncharacterized protein</fullName>
    </submittedName>
</protein>
<dbReference type="AlphaFoldDB" id="A0A2P2PXV1"/>
<accession>A0A2P2PXV1</accession>
<reference evidence="1" key="1">
    <citation type="submission" date="2018-02" db="EMBL/GenBank/DDBJ databases">
        <title>Rhizophora mucronata_Transcriptome.</title>
        <authorList>
            <person name="Meera S.P."/>
            <person name="Sreeshan A."/>
            <person name="Augustine A."/>
        </authorList>
    </citation>
    <scope>NUCLEOTIDE SEQUENCE</scope>
    <source>
        <tissue evidence="1">Leaf</tissue>
    </source>
</reference>
<organism evidence="1">
    <name type="scientific">Rhizophora mucronata</name>
    <name type="common">Asiatic mangrove</name>
    <dbReference type="NCBI Taxonomy" id="61149"/>
    <lineage>
        <taxon>Eukaryota</taxon>
        <taxon>Viridiplantae</taxon>
        <taxon>Streptophyta</taxon>
        <taxon>Embryophyta</taxon>
        <taxon>Tracheophyta</taxon>
        <taxon>Spermatophyta</taxon>
        <taxon>Magnoliopsida</taxon>
        <taxon>eudicotyledons</taxon>
        <taxon>Gunneridae</taxon>
        <taxon>Pentapetalae</taxon>
        <taxon>rosids</taxon>
        <taxon>fabids</taxon>
        <taxon>Malpighiales</taxon>
        <taxon>Rhizophoraceae</taxon>
        <taxon>Rhizophora</taxon>
    </lineage>
</organism>
<sequence length="30" mass="3475">MVSTSHLHNKQLFLIEISAAKVRSEHRKLT</sequence>
<evidence type="ECO:0000313" key="1">
    <source>
        <dbReference type="EMBL" id="MBX59566.1"/>
    </source>
</evidence>
<name>A0A2P2PXV1_RHIMU</name>
<proteinExistence type="predicted"/>